<keyword evidence="2" id="KW-0812">Transmembrane</keyword>
<evidence type="ECO:0000256" key="1">
    <source>
        <dbReference type="SAM" id="Coils"/>
    </source>
</evidence>
<protein>
    <recommendedName>
        <fullName evidence="4">DUF4349 domain-containing protein</fullName>
    </recommendedName>
</protein>
<dbReference type="Proteomes" id="UP000075806">
    <property type="component" value="Unassembled WGS sequence"/>
</dbReference>
<dbReference type="InterPro" id="IPR025645">
    <property type="entry name" value="DUF4349"/>
</dbReference>
<comment type="caution">
    <text evidence="5">The sequence shown here is derived from an EMBL/GenBank/DDBJ whole genome shotgun (WGS) entry which is preliminary data.</text>
</comment>
<keyword evidence="3" id="KW-0732">Signal</keyword>
<evidence type="ECO:0000256" key="2">
    <source>
        <dbReference type="SAM" id="Phobius"/>
    </source>
</evidence>
<feature type="chain" id="PRO_5039529691" description="DUF4349 domain-containing protein" evidence="3">
    <location>
        <begin position="20"/>
        <end position="318"/>
    </location>
</feature>
<proteinExistence type="predicted"/>
<keyword evidence="6" id="KW-1185">Reference proteome</keyword>
<dbReference type="OrthoDB" id="5381491at2"/>
<dbReference type="PROSITE" id="PS51257">
    <property type="entry name" value="PROKAR_LIPOPROTEIN"/>
    <property type="match status" value="1"/>
</dbReference>
<feature type="signal peptide" evidence="3">
    <location>
        <begin position="1"/>
        <end position="19"/>
    </location>
</feature>
<feature type="transmembrane region" description="Helical" evidence="2">
    <location>
        <begin position="280"/>
        <end position="305"/>
    </location>
</feature>
<dbReference type="Pfam" id="PF14257">
    <property type="entry name" value="DUF4349"/>
    <property type="match status" value="1"/>
</dbReference>
<dbReference type="STRING" id="519424.AZF04_00515"/>
<evidence type="ECO:0000313" key="6">
    <source>
        <dbReference type="Proteomes" id="UP000075806"/>
    </source>
</evidence>
<dbReference type="EMBL" id="LTAO01000001">
    <property type="protein sequence ID" value="KYG34852.1"/>
    <property type="molecule type" value="Genomic_DNA"/>
</dbReference>
<name>A0A162F5W7_9BACI</name>
<gene>
    <name evidence="5" type="ORF">AZF04_00515</name>
</gene>
<accession>A0A162F5W7</accession>
<feature type="domain" description="DUF4349" evidence="4">
    <location>
        <begin position="87"/>
        <end position="298"/>
    </location>
</feature>
<keyword evidence="2" id="KW-0472">Membrane</keyword>
<keyword evidence="1" id="KW-0175">Coiled coil</keyword>
<feature type="coiled-coil region" evidence="1">
    <location>
        <begin position="203"/>
        <end position="230"/>
    </location>
</feature>
<dbReference type="AlphaFoldDB" id="A0A162F5W7"/>
<evidence type="ECO:0000313" key="5">
    <source>
        <dbReference type="EMBL" id="KYG34852.1"/>
    </source>
</evidence>
<organism evidence="5 6">
    <name type="scientific">Alkalihalobacillus trypoxylicola</name>
    <dbReference type="NCBI Taxonomy" id="519424"/>
    <lineage>
        <taxon>Bacteria</taxon>
        <taxon>Bacillati</taxon>
        <taxon>Bacillota</taxon>
        <taxon>Bacilli</taxon>
        <taxon>Bacillales</taxon>
        <taxon>Bacillaceae</taxon>
        <taxon>Alkalihalobacillus</taxon>
    </lineage>
</organism>
<sequence>MKKILFLFTLFCMVWILIGCQQSTEDSAEDTVSIDRQSATFETSPTQQENEMSIEDSTDSDIINTESGTEMAEIEISSESDFSTSDRKVIYEAFLELEVIQYEEVEEALIKKAEQLGGFLIDASYYEHSDMISGSLSIRIPQNQFQAFLLDVEKEGQKLIQKNVNGNDVTEEYVDLNSRLSSKKVVEERLLNFLDEAENTEDLLTISRDLDETQTEIEQLEGRIQYLDQRIDYSLVTINWFEEKVRIDPIQDNQSLNIMERTKKLFYDTINLLISFFSNIIVFVLGASPVLVPLFLIFGSILYTLRKKKKAKDNQKVE</sequence>
<keyword evidence="2" id="KW-1133">Transmembrane helix</keyword>
<evidence type="ECO:0000259" key="4">
    <source>
        <dbReference type="Pfam" id="PF14257"/>
    </source>
</evidence>
<dbReference type="RefSeq" id="WP_061947111.1">
    <property type="nucleotide sequence ID" value="NZ_LTAO01000001.1"/>
</dbReference>
<evidence type="ECO:0000256" key="3">
    <source>
        <dbReference type="SAM" id="SignalP"/>
    </source>
</evidence>
<reference evidence="5" key="1">
    <citation type="submission" date="2016-02" db="EMBL/GenBank/DDBJ databases">
        <title>Genome sequence of Bacillus trypoxylicola KCTC 13244(T).</title>
        <authorList>
            <person name="Jeong H."/>
            <person name="Park S.-H."/>
            <person name="Choi S.-K."/>
        </authorList>
    </citation>
    <scope>NUCLEOTIDE SEQUENCE [LARGE SCALE GENOMIC DNA]</scope>
    <source>
        <strain evidence="5">KCTC 13244</strain>
    </source>
</reference>